<dbReference type="AlphaFoldDB" id="A0A0L6UDU6"/>
<dbReference type="EMBL" id="LAVV01012382">
    <property type="protein sequence ID" value="KNZ46744.1"/>
    <property type="molecule type" value="Genomic_DNA"/>
</dbReference>
<name>A0A0L6UDU6_9BASI</name>
<reference evidence="2 3" key="1">
    <citation type="submission" date="2015-08" db="EMBL/GenBank/DDBJ databases">
        <title>Next Generation Sequencing and Analysis of the Genome of Puccinia sorghi L Schw, the Causal Agent of Maize Common Rust.</title>
        <authorList>
            <person name="Rochi L."/>
            <person name="Burguener G."/>
            <person name="Darino M."/>
            <person name="Turjanski A."/>
            <person name="Kreff E."/>
            <person name="Dieguez M.J."/>
            <person name="Sacco F."/>
        </authorList>
    </citation>
    <scope>NUCLEOTIDE SEQUENCE [LARGE SCALE GENOMIC DNA]</scope>
    <source>
        <strain evidence="2 3">RO10H11247</strain>
    </source>
</reference>
<dbReference type="Proteomes" id="UP000037035">
    <property type="component" value="Unassembled WGS sequence"/>
</dbReference>
<evidence type="ECO:0000256" key="1">
    <source>
        <dbReference type="SAM" id="Phobius"/>
    </source>
</evidence>
<dbReference type="VEuPathDB" id="FungiDB:VP01_699g2"/>
<sequence>MHNINHLSTSHLVPNNPSILGTAPNLKPRRTGPVFSCPAQRGCKTRWLFQALRAIILLIPWPFILEVKFQFFHSSTPSQSTLNRSSGTTQRAMCTLHKVSLIHFKFYMVLILNRAPCNSLEYVHSSTSPLSVLCLQKLAVRPRTKATYVKLLTCILTETFSTLLKVQFPLSLVLTLFIRLIIIYPIPFWIKSYNLIIWSHCCFFCMCLSDTIYQNPLDWGRNKLCRKEESVCQIFGVSIWALCIDVQRHGRVEVKRILILSYRIKFSEKFEIANIIVCHHDFSVTFISVSLRDSIFHLHTVQKASYKTLCTRFSSKINLCLLFSSFSYS</sequence>
<feature type="transmembrane region" description="Helical" evidence="1">
    <location>
        <begin position="196"/>
        <end position="213"/>
    </location>
</feature>
<evidence type="ECO:0000313" key="3">
    <source>
        <dbReference type="Proteomes" id="UP000037035"/>
    </source>
</evidence>
<keyword evidence="1" id="KW-1133">Transmembrane helix</keyword>
<evidence type="ECO:0000313" key="2">
    <source>
        <dbReference type="EMBL" id="KNZ46744.1"/>
    </source>
</evidence>
<keyword evidence="3" id="KW-1185">Reference proteome</keyword>
<feature type="transmembrane region" description="Helical" evidence="1">
    <location>
        <begin position="170"/>
        <end position="190"/>
    </location>
</feature>
<comment type="caution">
    <text evidence="2">The sequence shown here is derived from an EMBL/GenBank/DDBJ whole genome shotgun (WGS) entry which is preliminary data.</text>
</comment>
<protein>
    <submittedName>
        <fullName evidence="2">Uncharacterized protein</fullName>
    </submittedName>
</protein>
<organism evidence="2 3">
    <name type="scientific">Puccinia sorghi</name>
    <dbReference type="NCBI Taxonomy" id="27349"/>
    <lineage>
        <taxon>Eukaryota</taxon>
        <taxon>Fungi</taxon>
        <taxon>Dikarya</taxon>
        <taxon>Basidiomycota</taxon>
        <taxon>Pucciniomycotina</taxon>
        <taxon>Pucciniomycetes</taxon>
        <taxon>Pucciniales</taxon>
        <taxon>Pucciniaceae</taxon>
        <taxon>Puccinia</taxon>
    </lineage>
</organism>
<accession>A0A0L6UDU6</accession>
<keyword evidence="1" id="KW-0812">Transmembrane</keyword>
<keyword evidence="1" id="KW-0472">Membrane</keyword>
<proteinExistence type="predicted"/>
<gene>
    <name evidence="2" type="ORF">VP01_699g2</name>
</gene>